<evidence type="ECO:0000256" key="4">
    <source>
        <dbReference type="ARBA" id="ARBA00022692"/>
    </source>
</evidence>
<comment type="similarity">
    <text evidence="2 7">Belongs to the ExbD/TolR family.</text>
</comment>
<dbReference type="KEGG" id="knv:Pan216_47650"/>
<protein>
    <submittedName>
        <fullName evidence="8">Biopolymer transport protein ExbD/TolR</fullName>
    </submittedName>
</protein>
<dbReference type="GO" id="GO:0022857">
    <property type="term" value="F:transmembrane transporter activity"/>
    <property type="evidence" value="ECO:0007669"/>
    <property type="project" value="InterPro"/>
</dbReference>
<dbReference type="RefSeq" id="WP_145261689.1">
    <property type="nucleotide sequence ID" value="NZ_CP036279.1"/>
</dbReference>
<sequence>MRTPTTRDLGSSRFDLQMTPMIDVIFLLLVFFLATAGLALPEALLPTYLPSSGLTADSPLEAPDDVELIQIKLRGREDSFRMLLNDRPITTMIEMREKLRTLGSVTPDAPVILDIGPDVRLGRFVDLYDQCRQSGLWAINFAVGQRGD</sequence>
<evidence type="ECO:0000256" key="5">
    <source>
        <dbReference type="ARBA" id="ARBA00022989"/>
    </source>
</evidence>
<evidence type="ECO:0000256" key="2">
    <source>
        <dbReference type="ARBA" id="ARBA00005811"/>
    </source>
</evidence>
<keyword evidence="5" id="KW-1133">Transmembrane helix</keyword>
<evidence type="ECO:0000256" key="7">
    <source>
        <dbReference type="RuleBase" id="RU003879"/>
    </source>
</evidence>
<keyword evidence="7" id="KW-0813">Transport</keyword>
<comment type="subcellular location">
    <subcellularLocation>
        <location evidence="1">Cell membrane</location>
        <topology evidence="1">Single-pass membrane protein</topology>
    </subcellularLocation>
    <subcellularLocation>
        <location evidence="7">Cell membrane</location>
        <topology evidence="7">Single-pass type II membrane protein</topology>
    </subcellularLocation>
</comment>
<dbReference type="PANTHER" id="PTHR30558">
    <property type="entry name" value="EXBD MEMBRANE COMPONENT OF PMF-DRIVEN MACROMOLECULE IMPORT SYSTEM"/>
    <property type="match status" value="1"/>
</dbReference>
<organism evidence="8 9">
    <name type="scientific">Kolteria novifilia</name>
    <dbReference type="NCBI Taxonomy" id="2527975"/>
    <lineage>
        <taxon>Bacteria</taxon>
        <taxon>Pseudomonadati</taxon>
        <taxon>Planctomycetota</taxon>
        <taxon>Planctomycetia</taxon>
        <taxon>Kolteriales</taxon>
        <taxon>Kolteriaceae</taxon>
        <taxon>Kolteria</taxon>
    </lineage>
</organism>
<accession>A0A518BA77</accession>
<gene>
    <name evidence="8" type="ORF">Pan216_47650</name>
</gene>
<reference evidence="8 9" key="1">
    <citation type="submission" date="2019-02" db="EMBL/GenBank/DDBJ databases">
        <title>Deep-cultivation of Planctomycetes and their phenomic and genomic characterization uncovers novel biology.</title>
        <authorList>
            <person name="Wiegand S."/>
            <person name="Jogler M."/>
            <person name="Boedeker C."/>
            <person name="Pinto D."/>
            <person name="Vollmers J."/>
            <person name="Rivas-Marin E."/>
            <person name="Kohn T."/>
            <person name="Peeters S.H."/>
            <person name="Heuer A."/>
            <person name="Rast P."/>
            <person name="Oberbeckmann S."/>
            <person name="Bunk B."/>
            <person name="Jeske O."/>
            <person name="Meyerdierks A."/>
            <person name="Storesund J.E."/>
            <person name="Kallscheuer N."/>
            <person name="Luecker S."/>
            <person name="Lage O.M."/>
            <person name="Pohl T."/>
            <person name="Merkel B.J."/>
            <person name="Hornburger P."/>
            <person name="Mueller R.-W."/>
            <person name="Bruemmer F."/>
            <person name="Labrenz M."/>
            <person name="Spormann A.M."/>
            <person name="Op den Camp H."/>
            <person name="Overmann J."/>
            <person name="Amann R."/>
            <person name="Jetten M.S.M."/>
            <person name="Mascher T."/>
            <person name="Medema M.H."/>
            <person name="Devos D.P."/>
            <person name="Kaster A.-K."/>
            <person name="Ovreas L."/>
            <person name="Rohde M."/>
            <person name="Galperin M.Y."/>
            <person name="Jogler C."/>
        </authorList>
    </citation>
    <scope>NUCLEOTIDE SEQUENCE [LARGE SCALE GENOMIC DNA]</scope>
    <source>
        <strain evidence="8 9">Pan216</strain>
    </source>
</reference>
<keyword evidence="3" id="KW-1003">Cell membrane</keyword>
<evidence type="ECO:0000313" key="8">
    <source>
        <dbReference type="EMBL" id="QDU63884.1"/>
    </source>
</evidence>
<name>A0A518BA77_9BACT</name>
<dbReference type="Proteomes" id="UP000317093">
    <property type="component" value="Chromosome"/>
</dbReference>
<proteinExistence type="inferred from homology"/>
<evidence type="ECO:0000313" key="9">
    <source>
        <dbReference type="Proteomes" id="UP000317093"/>
    </source>
</evidence>
<dbReference type="EMBL" id="CP036279">
    <property type="protein sequence ID" value="QDU63884.1"/>
    <property type="molecule type" value="Genomic_DNA"/>
</dbReference>
<keyword evidence="9" id="KW-1185">Reference proteome</keyword>
<keyword evidence="7" id="KW-0653">Protein transport</keyword>
<evidence type="ECO:0000256" key="3">
    <source>
        <dbReference type="ARBA" id="ARBA00022475"/>
    </source>
</evidence>
<dbReference type="Pfam" id="PF02472">
    <property type="entry name" value="ExbD"/>
    <property type="match status" value="1"/>
</dbReference>
<dbReference type="InterPro" id="IPR003400">
    <property type="entry name" value="ExbD"/>
</dbReference>
<dbReference type="OrthoDB" id="281590at2"/>
<keyword evidence="6" id="KW-0472">Membrane</keyword>
<dbReference type="GO" id="GO:0015031">
    <property type="term" value="P:protein transport"/>
    <property type="evidence" value="ECO:0007669"/>
    <property type="project" value="UniProtKB-KW"/>
</dbReference>
<keyword evidence="4 7" id="KW-0812">Transmembrane</keyword>
<dbReference type="PANTHER" id="PTHR30558:SF3">
    <property type="entry name" value="BIOPOLYMER TRANSPORT PROTEIN EXBD-RELATED"/>
    <property type="match status" value="1"/>
</dbReference>
<dbReference type="AlphaFoldDB" id="A0A518BA77"/>
<dbReference type="GO" id="GO:0005886">
    <property type="term" value="C:plasma membrane"/>
    <property type="evidence" value="ECO:0007669"/>
    <property type="project" value="UniProtKB-SubCell"/>
</dbReference>
<evidence type="ECO:0000256" key="1">
    <source>
        <dbReference type="ARBA" id="ARBA00004162"/>
    </source>
</evidence>
<evidence type="ECO:0000256" key="6">
    <source>
        <dbReference type="ARBA" id="ARBA00023136"/>
    </source>
</evidence>